<dbReference type="AlphaFoldDB" id="A0A232EIH1"/>
<reference evidence="2 3" key="1">
    <citation type="journal article" date="2017" name="Curr. Biol.">
        <title>The Evolution of Venom by Co-option of Single-Copy Genes.</title>
        <authorList>
            <person name="Martinson E.O."/>
            <person name="Mrinalini"/>
            <person name="Kelkar Y.D."/>
            <person name="Chang C.H."/>
            <person name="Werren J.H."/>
        </authorList>
    </citation>
    <scope>NUCLEOTIDE SEQUENCE [LARGE SCALE GENOMIC DNA]</scope>
    <source>
        <strain evidence="2 3">Alberta</strain>
        <tissue evidence="2">Whole body</tissue>
    </source>
</reference>
<feature type="compositionally biased region" description="Polar residues" evidence="1">
    <location>
        <begin position="62"/>
        <end position="75"/>
    </location>
</feature>
<accession>A0A232EIH1</accession>
<evidence type="ECO:0000256" key="1">
    <source>
        <dbReference type="SAM" id="MobiDB-lite"/>
    </source>
</evidence>
<feature type="compositionally biased region" description="Basic and acidic residues" evidence="1">
    <location>
        <begin position="27"/>
        <end position="44"/>
    </location>
</feature>
<dbReference type="EMBL" id="NNAY01004272">
    <property type="protein sequence ID" value="OXU18122.1"/>
    <property type="molecule type" value="Genomic_DNA"/>
</dbReference>
<sequence length="75" mass="8637">MLNYKTAPNEEFKKATKVIIEIALENQRQDNEAKADLGDAKKENLQINESMKQQIEERSPENQETSSETDTMTYS</sequence>
<protein>
    <submittedName>
        <fullName evidence="2">Uncharacterized protein</fullName>
    </submittedName>
</protein>
<evidence type="ECO:0000313" key="2">
    <source>
        <dbReference type="EMBL" id="OXU18122.1"/>
    </source>
</evidence>
<name>A0A232EIH1_9HYME</name>
<proteinExistence type="predicted"/>
<dbReference type="Proteomes" id="UP000215335">
    <property type="component" value="Unassembled WGS sequence"/>
</dbReference>
<gene>
    <name evidence="2" type="ORF">TSAR_009562</name>
</gene>
<comment type="caution">
    <text evidence="2">The sequence shown here is derived from an EMBL/GenBank/DDBJ whole genome shotgun (WGS) entry which is preliminary data.</text>
</comment>
<organism evidence="2 3">
    <name type="scientific">Trichomalopsis sarcophagae</name>
    <dbReference type="NCBI Taxonomy" id="543379"/>
    <lineage>
        <taxon>Eukaryota</taxon>
        <taxon>Metazoa</taxon>
        <taxon>Ecdysozoa</taxon>
        <taxon>Arthropoda</taxon>
        <taxon>Hexapoda</taxon>
        <taxon>Insecta</taxon>
        <taxon>Pterygota</taxon>
        <taxon>Neoptera</taxon>
        <taxon>Endopterygota</taxon>
        <taxon>Hymenoptera</taxon>
        <taxon>Apocrita</taxon>
        <taxon>Proctotrupomorpha</taxon>
        <taxon>Chalcidoidea</taxon>
        <taxon>Pteromalidae</taxon>
        <taxon>Pteromalinae</taxon>
        <taxon>Trichomalopsis</taxon>
    </lineage>
</organism>
<keyword evidence="3" id="KW-1185">Reference proteome</keyword>
<evidence type="ECO:0000313" key="3">
    <source>
        <dbReference type="Proteomes" id="UP000215335"/>
    </source>
</evidence>
<feature type="region of interest" description="Disordered" evidence="1">
    <location>
        <begin position="25"/>
        <end position="75"/>
    </location>
</feature>